<keyword evidence="2" id="KW-1185">Reference proteome</keyword>
<evidence type="ECO:0000313" key="1">
    <source>
        <dbReference type="EMBL" id="CAL4201686.1"/>
    </source>
</evidence>
<dbReference type="Proteomes" id="UP001497623">
    <property type="component" value="Unassembled WGS sequence"/>
</dbReference>
<reference evidence="1 2" key="1">
    <citation type="submission" date="2024-05" db="EMBL/GenBank/DDBJ databases">
        <authorList>
            <person name="Wallberg A."/>
        </authorList>
    </citation>
    <scope>NUCLEOTIDE SEQUENCE [LARGE SCALE GENOMIC DNA]</scope>
</reference>
<evidence type="ECO:0000313" key="2">
    <source>
        <dbReference type="Proteomes" id="UP001497623"/>
    </source>
</evidence>
<dbReference type="EMBL" id="CAXKWB010077505">
    <property type="protein sequence ID" value="CAL4201686.1"/>
    <property type="molecule type" value="Genomic_DNA"/>
</dbReference>
<organism evidence="1 2">
    <name type="scientific">Meganyctiphanes norvegica</name>
    <name type="common">Northern krill</name>
    <name type="synonym">Thysanopoda norvegica</name>
    <dbReference type="NCBI Taxonomy" id="48144"/>
    <lineage>
        <taxon>Eukaryota</taxon>
        <taxon>Metazoa</taxon>
        <taxon>Ecdysozoa</taxon>
        <taxon>Arthropoda</taxon>
        <taxon>Crustacea</taxon>
        <taxon>Multicrustacea</taxon>
        <taxon>Malacostraca</taxon>
        <taxon>Eumalacostraca</taxon>
        <taxon>Eucarida</taxon>
        <taxon>Euphausiacea</taxon>
        <taxon>Euphausiidae</taxon>
        <taxon>Meganyctiphanes</taxon>
    </lineage>
</organism>
<proteinExistence type="predicted"/>
<sequence length="216" mass="24246">ATTPPDVGTTTPLDVETTTPFPCVDEFGEYLAHLQELKNSTTDATTLELLELELLIAQVIAINEMTIELDLPFPCLSIIDPRRKRSANLKEINYDLSSMAEDKDIPNLQNEHITGYRNLERRHLSDSNKSQVFTCTEDISGNLNETIAQLLDNVDHAYTTGNLEEIKCVTTYIRDLTQRVAADESLLSDNIRGQLLNLTKHLLTKITEFEGSLINI</sequence>
<protein>
    <submittedName>
        <fullName evidence="1">Uncharacterized protein</fullName>
    </submittedName>
</protein>
<comment type="caution">
    <text evidence="1">The sequence shown here is derived from an EMBL/GenBank/DDBJ whole genome shotgun (WGS) entry which is preliminary data.</text>
</comment>
<gene>
    <name evidence="1" type="ORF">MNOR_LOCUS37616</name>
</gene>
<accession>A0AAV2SL07</accession>
<dbReference type="AlphaFoldDB" id="A0AAV2SL07"/>
<feature type="non-terminal residue" evidence="1">
    <location>
        <position position="1"/>
    </location>
</feature>
<name>A0AAV2SL07_MEGNR</name>